<reference evidence="1" key="1">
    <citation type="submission" date="2019-08" db="EMBL/GenBank/DDBJ databases">
        <authorList>
            <person name="Kucharzyk K."/>
            <person name="Murdoch R.W."/>
            <person name="Higgins S."/>
            <person name="Loffler F."/>
        </authorList>
    </citation>
    <scope>NUCLEOTIDE SEQUENCE</scope>
</reference>
<accession>A0A645JJE5</accession>
<protein>
    <submittedName>
        <fullName evidence="1">Uncharacterized protein</fullName>
    </submittedName>
</protein>
<comment type="caution">
    <text evidence="1">The sequence shown here is derived from an EMBL/GenBank/DDBJ whole genome shotgun (WGS) entry which is preliminary data.</text>
</comment>
<name>A0A645JJE5_9ZZZZ</name>
<dbReference type="EMBL" id="VSSQ01142965">
    <property type="protein sequence ID" value="MPN63477.1"/>
    <property type="molecule type" value="Genomic_DNA"/>
</dbReference>
<gene>
    <name evidence="1" type="ORF">SDC9_211236</name>
</gene>
<sequence>MVNNMCTVVITLSLCQMFPDERNKLLIRFSGNKGAYRLGCLQTGSEFFGGSFNIDGGTGPVHQRHIIEITGCSTAGGNHHILKG</sequence>
<organism evidence="1">
    <name type="scientific">bioreactor metagenome</name>
    <dbReference type="NCBI Taxonomy" id="1076179"/>
    <lineage>
        <taxon>unclassified sequences</taxon>
        <taxon>metagenomes</taxon>
        <taxon>ecological metagenomes</taxon>
    </lineage>
</organism>
<evidence type="ECO:0000313" key="1">
    <source>
        <dbReference type="EMBL" id="MPN63477.1"/>
    </source>
</evidence>
<proteinExistence type="predicted"/>
<dbReference type="AlphaFoldDB" id="A0A645JJE5"/>